<feature type="transmembrane region" description="Helical" evidence="2">
    <location>
        <begin position="164"/>
        <end position="185"/>
    </location>
</feature>
<feature type="transmembrane region" description="Helical" evidence="2">
    <location>
        <begin position="404"/>
        <end position="425"/>
    </location>
</feature>
<dbReference type="PATRIC" id="fig|626887.3.peg.396"/>
<organism evidence="3 4">
    <name type="scientific">Marinobacter nanhaiticus D15-8W</name>
    <dbReference type="NCBI Taxonomy" id="626887"/>
    <lineage>
        <taxon>Bacteria</taxon>
        <taxon>Pseudomonadati</taxon>
        <taxon>Pseudomonadota</taxon>
        <taxon>Gammaproteobacteria</taxon>
        <taxon>Pseudomonadales</taxon>
        <taxon>Marinobacteraceae</taxon>
        <taxon>Marinobacter</taxon>
    </lineage>
</organism>
<dbReference type="HOGENOM" id="CLU_049287_0_0_6"/>
<evidence type="ECO:0000256" key="1">
    <source>
        <dbReference type="SAM" id="MobiDB-lite"/>
    </source>
</evidence>
<reference evidence="3 4" key="1">
    <citation type="journal article" date="2013" name="Genome Announc.">
        <title>Genome Sequence of the Polycyclic Aromatic Hydrocarbon-Degrading Bacterium Strain Marinobacter nanhaiticus D15-8WT.</title>
        <authorList>
            <person name="Cui Z."/>
            <person name="Gao W."/>
            <person name="Li Q."/>
            <person name="Xu G."/>
            <person name="Zheng L."/>
        </authorList>
    </citation>
    <scope>NUCLEOTIDE SEQUENCE [LARGE SCALE GENOMIC DNA]</scope>
    <source>
        <strain evidence="3 4">D15-8W</strain>
    </source>
</reference>
<evidence type="ECO:0000256" key="2">
    <source>
        <dbReference type="SAM" id="Phobius"/>
    </source>
</evidence>
<gene>
    <name evidence="3" type="ORF">J057_02100</name>
</gene>
<keyword evidence="4" id="KW-1185">Reference proteome</keyword>
<feature type="transmembrane region" description="Helical" evidence="2">
    <location>
        <begin position="357"/>
        <end position="384"/>
    </location>
</feature>
<evidence type="ECO:0000313" key="4">
    <source>
        <dbReference type="Proteomes" id="UP000013165"/>
    </source>
</evidence>
<dbReference type="AlphaFoldDB" id="N6W847"/>
<dbReference type="Pfam" id="PF05987">
    <property type="entry name" value="DUF898"/>
    <property type="match status" value="1"/>
</dbReference>
<feature type="transmembrane region" description="Helical" evidence="2">
    <location>
        <begin position="206"/>
        <end position="231"/>
    </location>
</feature>
<comment type="caution">
    <text evidence="3">The sequence shown here is derived from an EMBL/GenBank/DDBJ whole genome shotgun (WGS) entry which is preliminary data.</text>
</comment>
<keyword evidence="2" id="KW-1133">Transmembrane helix</keyword>
<feature type="transmembrane region" description="Helical" evidence="2">
    <location>
        <begin position="237"/>
        <end position="257"/>
    </location>
</feature>
<proteinExistence type="predicted"/>
<feature type="transmembrane region" description="Helical" evidence="2">
    <location>
        <begin position="330"/>
        <end position="350"/>
    </location>
</feature>
<dbReference type="InterPro" id="IPR010295">
    <property type="entry name" value="DUF898"/>
</dbReference>
<protein>
    <submittedName>
        <fullName evidence="3">DUF898 domain-containing protein</fullName>
    </submittedName>
</protein>
<dbReference type="eggNOG" id="COG4269">
    <property type="taxonomic scope" value="Bacteria"/>
</dbReference>
<dbReference type="OrthoDB" id="9765721at2"/>
<dbReference type="EMBL" id="APLQ01000010">
    <property type="protein sequence ID" value="ENO16464.1"/>
    <property type="molecule type" value="Genomic_DNA"/>
</dbReference>
<feature type="compositionally biased region" description="Low complexity" evidence="1">
    <location>
        <begin position="115"/>
        <end position="126"/>
    </location>
</feature>
<feature type="transmembrane region" description="Helical" evidence="2">
    <location>
        <begin position="277"/>
        <end position="298"/>
    </location>
</feature>
<dbReference type="RefSeq" id="WP_004582973.1">
    <property type="nucleotide sequence ID" value="NZ_AP028878.1"/>
</dbReference>
<accession>N6W847</accession>
<name>N6W847_9GAMM</name>
<feature type="region of interest" description="Disordered" evidence="1">
    <location>
        <begin position="84"/>
        <end position="145"/>
    </location>
</feature>
<evidence type="ECO:0000313" key="3">
    <source>
        <dbReference type="EMBL" id="ENO16464.1"/>
    </source>
</evidence>
<dbReference type="Proteomes" id="UP000013165">
    <property type="component" value="Unassembled WGS sequence"/>
</dbReference>
<keyword evidence="2" id="KW-0472">Membrane</keyword>
<sequence length="474" mass="52407">MTTELYRIQFAGETLDGFEATDVKNNLQGLFRISDERVESLFDGTIRTLKTDLSFDDANRYRDRLIKAGADVEIVPVAAPQMVAEPESKRSVEAPRAASLSVEPMEAKAEEAEEAAPTPESTQPAAVSKSANRVPPKRPVAKPAETGHLREAPIEFTGNGGEYFGIWIINILLTIVTLGIYSAWATVRNNQYFYGNTRLDNASFQYLADPITILKGRLLALAILVVFVVLSNLYVEASILLGIGFIFAMPWIVIRSLRFQSINSAYRNVRFDFEGKYVEALMALFVWPLLNLFTFMLLTPFVTLKTHRFIANGSRFGTTPFLLNSTAGQYYSFFGKGILMGLVFGLVAWIGGELFHVVLGTLIAVVGYIAVIGYFMAGMTNLYVNSLSLEGHTFSSDLQPGRMIWIYISNSFLVMLTAGLFTPWAKVRMARYRASCTAMIVDGDLDHFVAAEDKRTSALGQELGDAFDVGIAAF</sequence>
<keyword evidence="2" id="KW-0812">Transmembrane</keyword>